<dbReference type="RefSeq" id="WP_077362072.1">
    <property type="nucleotide sequence ID" value="NZ_MQMF01000002.1"/>
</dbReference>
<dbReference type="PANTHER" id="PTHR11785:SF512">
    <property type="entry name" value="SOBREMESA, ISOFORM B"/>
    <property type="match status" value="1"/>
</dbReference>
<name>A0A1V3G7S2_9BACL</name>
<keyword evidence="2 5" id="KW-0812">Transmembrane</keyword>
<feature type="transmembrane region" description="Helical" evidence="5">
    <location>
        <begin position="382"/>
        <end position="408"/>
    </location>
</feature>
<comment type="subcellular location">
    <subcellularLocation>
        <location evidence="1">Membrane</location>
        <topology evidence="1">Multi-pass membrane protein</topology>
    </subcellularLocation>
</comment>
<feature type="transmembrane region" description="Helical" evidence="5">
    <location>
        <begin position="12"/>
        <end position="31"/>
    </location>
</feature>
<dbReference type="Pfam" id="PF13520">
    <property type="entry name" value="AA_permease_2"/>
    <property type="match status" value="1"/>
</dbReference>
<feature type="transmembrane region" description="Helical" evidence="5">
    <location>
        <begin position="350"/>
        <end position="370"/>
    </location>
</feature>
<dbReference type="PIRSF" id="PIRSF006060">
    <property type="entry name" value="AA_transporter"/>
    <property type="match status" value="1"/>
</dbReference>
<keyword evidence="6" id="KW-0723">Serine/threonine-protein kinase</keyword>
<evidence type="ECO:0000256" key="2">
    <source>
        <dbReference type="ARBA" id="ARBA00022692"/>
    </source>
</evidence>
<accession>A0A1V3G7S2</accession>
<keyword evidence="6" id="KW-0418">Kinase</keyword>
<feature type="transmembrane region" description="Helical" evidence="5">
    <location>
        <begin position="43"/>
        <end position="67"/>
    </location>
</feature>
<feature type="transmembrane region" description="Helical" evidence="5">
    <location>
        <begin position="270"/>
        <end position="291"/>
    </location>
</feature>
<feature type="transmembrane region" description="Helical" evidence="5">
    <location>
        <begin position="414"/>
        <end position="431"/>
    </location>
</feature>
<feature type="transmembrane region" description="Helical" evidence="5">
    <location>
        <begin position="193"/>
        <end position="215"/>
    </location>
</feature>
<evidence type="ECO:0000313" key="7">
    <source>
        <dbReference type="Proteomes" id="UP000188597"/>
    </source>
</evidence>
<evidence type="ECO:0000256" key="4">
    <source>
        <dbReference type="ARBA" id="ARBA00023136"/>
    </source>
</evidence>
<feature type="transmembrane region" description="Helical" evidence="5">
    <location>
        <begin position="127"/>
        <end position="145"/>
    </location>
</feature>
<organism evidence="6 7">
    <name type="scientific">Fictibacillus arsenicus</name>
    <dbReference type="NCBI Taxonomy" id="255247"/>
    <lineage>
        <taxon>Bacteria</taxon>
        <taxon>Bacillati</taxon>
        <taxon>Bacillota</taxon>
        <taxon>Bacilli</taxon>
        <taxon>Bacillales</taxon>
        <taxon>Fictibacillaceae</taxon>
        <taxon>Fictibacillus</taxon>
    </lineage>
</organism>
<dbReference type="Proteomes" id="UP000188597">
    <property type="component" value="Unassembled WGS sequence"/>
</dbReference>
<feature type="transmembrane region" description="Helical" evidence="5">
    <location>
        <begin position="152"/>
        <end position="173"/>
    </location>
</feature>
<dbReference type="Gene3D" id="1.20.1740.10">
    <property type="entry name" value="Amino acid/polyamine transporter I"/>
    <property type="match status" value="1"/>
</dbReference>
<dbReference type="AlphaFoldDB" id="A0A1V3G7S2"/>
<dbReference type="GO" id="GO:0004674">
    <property type="term" value="F:protein serine/threonine kinase activity"/>
    <property type="evidence" value="ECO:0007669"/>
    <property type="project" value="UniProtKB-KW"/>
</dbReference>
<reference evidence="6 7" key="1">
    <citation type="submission" date="2016-11" db="EMBL/GenBank/DDBJ databases">
        <authorList>
            <person name="Jaros S."/>
            <person name="Januszkiewicz K."/>
            <person name="Wedrychowicz H."/>
        </authorList>
    </citation>
    <scope>NUCLEOTIDE SEQUENCE [LARGE SCALE GENOMIC DNA]</scope>
    <source>
        <strain evidence="6 7">Con a/3</strain>
    </source>
</reference>
<dbReference type="GO" id="GO:0016020">
    <property type="term" value="C:membrane"/>
    <property type="evidence" value="ECO:0007669"/>
    <property type="project" value="UniProtKB-SubCell"/>
</dbReference>
<comment type="caution">
    <text evidence="6">The sequence shown here is derived from an EMBL/GenBank/DDBJ whole genome shotgun (WGS) entry which is preliminary data.</text>
</comment>
<gene>
    <name evidence="6" type="ORF">UN64_09525</name>
</gene>
<dbReference type="FunFam" id="1.20.1740.10:FF:000051">
    <property type="entry name" value="Amino acid permease"/>
    <property type="match status" value="1"/>
</dbReference>
<keyword evidence="4 5" id="KW-0472">Membrane</keyword>
<feature type="transmembrane region" description="Helical" evidence="5">
    <location>
        <begin position="324"/>
        <end position="344"/>
    </location>
</feature>
<feature type="transmembrane region" description="Helical" evidence="5">
    <location>
        <begin position="88"/>
        <end position="115"/>
    </location>
</feature>
<dbReference type="InterPro" id="IPR002293">
    <property type="entry name" value="AA/rel_permease1"/>
</dbReference>
<evidence type="ECO:0000256" key="5">
    <source>
        <dbReference type="SAM" id="Phobius"/>
    </source>
</evidence>
<evidence type="ECO:0000256" key="3">
    <source>
        <dbReference type="ARBA" id="ARBA00022989"/>
    </source>
</evidence>
<dbReference type="PANTHER" id="PTHR11785">
    <property type="entry name" value="AMINO ACID TRANSPORTER"/>
    <property type="match status" value="1"/>
</dbReference>
<dbReference type="GO" id="GO:0015179">
    <property type="term" value="F:L-amino acid transmembrane transporter activity"/>
    <property type="evidence" value="ECO:0007669"/>
    <property type="project" value="TreeGrafter"/>
</dbReference>
<feature type="transmembrane region" description="Helical" evidence="5">
    <location>
        <begin position="227"/>
        <end position="250"/>
    </location>
</feature>
<dbReference type="OrthoDB" id="3181223at2"/>
<protein>
    <submittedName>
        <fullName evidence="6">Serine/threonine protein kinase</fullName>
    </submittedName>
</protein>
<sequence>MSQEAALKKDIGLSVAMSIVIGTVIGSGIFMKPGSVLEYTGNSNLALLAWSLGGLITLSGGLTIAEVATQIPKTGGLYVYMEEVYGKLWGYLSGWVQTVIYGPAVIGALGLYFGSLIANLFSWEKSFGPWIGIGTVLFLTIVNNFGTKYGGFVQNLFTIGKLVPIALIIVFGITQGNEQILNSSSGSVVEISMGAAILATLFAYDGWLMVGFVAGEMKNPGKTLPKAIIGGILIVMAAYLLVNIALLHILPASEIVRLGENSAASAATILFGPLGGKLIAVGIAVSIFGCLNGKILTIPRVPFAMAERNQLPMAKTFSKVSEKYGTPIAATYLQVVIAIIMMILTDPDYLSEMAIFAVYIFYIFAFYAVFKLRKRNKGAARVYSVPLFPVVPIFAIIGSVYIVGATMINDPFDSLTAIFITVAGLPVYYWLQRKN</sequence>
<keyword evidence="6" id="KW-0808">Transferase</keyword>
<evidence type="ECO:0000256" key="1">
    <source>
        <dbReference type="ARBA" id="ARBA00004141"/>
    </source>
</evidence>
<proteinExistence type="predicted"/>
<evidence type="ECO:0000313" key="6">
    <source>
        <dbReference type="EMBL" id="OOE12337.1"/>
    </source>
</evidence>
<dbReference type="InterPro" id="IPR050598">
    <property type="entry name" value="AminoAcid_Transporter"/>
</dbReference>
<keyword evidence="3 5" id="KW-1133">Transmembrane helix</keyword>
<dbReference type="EMBL" id="MQMF01000002">
    <property type="protein sequence ID" value="OOE12337.1"/>
    <property type="molecule type" value="Genomic_DNA"/>
</dbReference>